<name>A0A9W9TLR5_9EURO</name>
<reference evidence="3" key="2">
    <citation type="journal article" date="2023" name="IMA Fungus">
        <title>Comparative genomic study of the Penicillium genus elucidates a diverse pangenome and 15 lateral gene transfer events.</title>
        <authorList>
            <person name="Petersen C."/>
            <person name="Sorensen T."/>
            <person name="Nielsen M.R."/>
            <person name="Sondergaard T.E."/>
            <person name="Sorensen J.L."/>
            <person name="Fitzpatrick D.A."/>
            <person name="Frisvad J.C."/>
            <person name="Nielsen K.L."/>
        </authorList>
    </citation>
    <scope>NUCLEOTIDE SEQUENCE</scope>
    <source>
        <strain evidence="3">IBT 19713</strain>
    </source>
</reference>
<organism evidence="3 4">
    <name type="scientific">Penicillium chermesinum</name>
    <dbReference type="NCBI Taxonomy" id="63820"/>
    <lineage>
        <taxon>Eukaryota</taxon>
        <taxon>Fungi</taxon>
        <taxon>Dikarya</taxon>
        <taxon>Ascomycota</taxon>
        <taxon>Pezizomycotina</taxon>
        <taxon>Eurotiomycetes</taxon>
        <taxon>Eurotiomycetidae</taxon>
        <taxon>Eurotiales</taxon>
        <taxon>Aspergillaceae</taxon>
        <taxon>Penicillium</taxon>
    </lineage>
</organism>
<dbReference type="Pfam" id="PF00248">
    <property type="entry name" value="Aldo_ket_red"/>
    <property type="match status" value="1"/>
</dbReference>
<evidence type="ECO:0000313" key="3">
    <source>
        <dbReference type="EMBL" id="KAJ5225770.1"/>
    </source>
</evidence>
<dbReference type="GO" id="GO:0016491">
    <property type="term" value="F:oxidoreductase activity"/>
    <property type="evidence" value="ECO:0007669"/>
    <property type="project" value="UniProtKB-KW"/>
</dbReference>
<evidence type="ECO:0000313" key="4">
    <source>
        <dbReference type="Proteomes" id="UP001150941"/>
    </source>
</evidence>
<dbReference type="SUPFAM" id="SSF51430">
    <property type="entry name" value="NAD(P)-linked oxidoreductase"/>
    <property type="match status" value="1"/>
</dbReference>
<gene>
    <name evidence="3" type="ORF">N7468_006995</name>
</gene>
<dbReference type="Proteomes" id="UP001150941">
    <property type="component" value="Unassembled WGS sequence"/>
</dbReference>
<proteinExistence type="predicted"/>
<dbReference type="EMBL" id="JAPQKS010000005">
    <property type="protein sequence ID" value="KAJ5225770.1"/>
    <property type="molecule type" value="Genomic_DNA"/>
</dbReference>
<feature type="domain" description="NADP-dependent oxidoreductase" evidence="2">
    <location>
        <begin position="17"/>
        <end position="301"/>
    </location>
</feature>
<accession>A0A9W9TLR5</accession>
<dbReference type="RefSeq" id="XP_058329181.1">
    <property type="nucleotide sequence ID" value="XM_058476291.1"/>
</dbReference>
<dbReference type="InterPro" id="IPR050791">
    <property type="entry name" value="Aldo-Keto_reductase"/>
</dbReference>
<evidence type="ECO:0000259" key="2">
    <source>
        <dbReference type="Pfam" id="PF00248"/>
    </source>
</evidence>
<dbReference type="GO" id="GO:0005737">
    <property type="term" value="C:cytoplasm"/>
    <property type="evidence" value="ECO:0007669"/>
    <property type="project" value="TreeGrafter"/>
</dbReference>
<reference evidence="3" key="1">
    <citation type="submission" date="2022-11" db="EMBL/GenBank/DDBJ databases">
        <authorList>
            <person name="Petersen C."/>
        </authorList>
    </citation>
    <scope>NUCLEOTIDE SEQUENCE</scope>
    <source>
        <strain evidence="3">IBT 19713</strain>
    </source>
</reference>
<keyword evidence="1" id="KW-0560">Oxidoreductase</keyword>
<dbReference type="PANTHER" id="PTHR43625:SF40">
    <property type="entry name" value="ALDO-KETO REDUCTASE YAKC [NADP(+)]"/>
    <property type="match status" value="1"/>
</dbReference>
<dbReference type="InterPro" id="IPR036812">
    <property type="entry name" value="NAD(P)_OxRdtase_dom_sf"/>
</dbReference>
<dbReference type="AlphaFoldDB" id="A0A9W9TLR5"/>
<dbReference type="GeneID" id="83203594"/>
<dbReference type="Gene3D" id="3.20.20.100">
    <property type="entry name" value="NADP-dependent oxidoreductase domain"/>
    <property type="match status" value="1"/>
</dbReference>
<dbReference type="PANTHER" id="PTHR43625">
    <property type="entry name" value="AFLATOXIN B1 ALDEHYDE REDUCTASE"/>
    <property type="match status" value="1"/>
</dbReference>
<sequence length="327" mass="35766">MSRPTRTLGVNGPTLPAIGLGLMSIGGLYGDPGPKEERLAFLEHAHSSRQRFWDTADAYGDCEDVVGEWFHRSGKREDIFLATKFGFIRGPNGVSVDSSPEYVRAACEKSLQRLGVDKIDLYFCHRVDGITPVEKTIEAMVALKNEGKIRYLGISEVSAATLRRAHAVHPITALQIEYSPFATDIESPKVDLLNTCLPIGRGLLAGKFKSAADIPDNDFRKKLPKYSAGNFPKILELVRGFEDVANAHQTTPAKVSLAWVLAQGPDIIPIPGTTSVQRMDENASASSLILTDDEIRTLRILVDKSTVPGNRYMDGFEESTLGDTPPL</sequence>
<dbReference type="InterPro" id="IPR023210">
    <property type="entry name" value="NADP_OxRdtase_dom"/>
</dbReference>
<comment type="caution">
    <text evidence="3">The sequence shown here is derived from an EMBL/GenBank/DDBJ whole genome shotgun (WGS) entry which is preliminary data.</text>
</comment>
<keyword evidence="4" id="KW-1185">Reference proteome</keyword>
<dbReference type="OrthoDB" id="37537at2759"/>
<protein>
    <submittedName>
        <fullName evidence="3">NADP-dependent oxidoreductase domain-containing protein</fullName>
    </submittedName>
</protein>
<evidence type="ECO:0000256" key="1">
    <source>
        <dbReference type="ARBA" id="ARBA00023002"/>
    </source>
</evidence>